<protein>
    <recommendedName>
        <fullName evidence="2">Secreted protein</fullName>
    </recommendedName>
</protein>
<proteinExistence type="predicted"/>
<dbReference type="EMBL" id="JACGWJ010000830">
    <property type="protein sequence ID" value="KAL0287952.1"/>
    <property type="molecule type" value="Genomic_DNA"/>
</dbReference>
<name>A0AAW2J0K6_SESRA</name>
<reference evidence="1" key="2">
    <citation type="journal article" date="2024" name="Plant">
        <title>Genomic evolution and insights into agronomic trait innovations of Sesamum species.</title>
        <authorList>
            <person name="Miao H."/>
            <person name="Wang L."/>
            <person name="Qu L."/>
            <person name="Liu H."/>
            <person name="Sun Y."/>
            <person name="Le M."/>
            <person name="Wang Q."/>
            <person name="Wei S."/>
            <person name="Zheng Y."/>
            <person name="Lin W."/>
            <person name="Duan Y."/>
            <person name="Cao H."/>
            <person name="Xiong S."/>
            <person name="Wang X."/>
            <person name="Wei L."/>
            <person name="Li C."/>
            <person name="Ma Q."/>
            <person name="Ju M."/>
            <person name="Zhao R."/>
            <person name="Li G."/>
            <person name="Mu C."/>
            <person name="Tian Q."/>
            <person name="Mei H."/>
            <person name="Zhang T."/>
            <person name="Gao T."/>
            <person name="Zhang H."/>
        </authorList>
    </citation>
    <scope>NUCLEOTIDE SEQUENCE</scope>
    <source>
        <strain evidence="1">G02</strain>
    </source>
</reference>
<organism evidence="1">
    <name type="scientific">Sesamum radiatum</name>
    <name type="common">Black benniseed</name>
    <dbReference type="NCBI Taxonomy" id="300843"/>
    <lineage>
        <taxon>Eukaryota</taxon>
        <taxon>Viridiplantae</taxon>
        <taxon>Streptophyta</taxon>
        <taxon>Embryophyta</taxon>
        <taxon>Tracheophyta</taxon>
        <taxon>Spermatophyta</taxon>
        <taxon>Magnoliopsida</taxon>
        <taxon>eudicotyledons</taxon>
        <taxon>Gunneridae</taxon>
        <taxon>Pentapetalae</taxon>
        <taxon>asterids</taxon>
        <taxon>lamiids</taxon>
        <taxon>Lamiales</taxon>
        <taxon>Pedaliaceae</taxon>
        <taxon>Sesamum</taxon>
    </lineage>
</organism>
<gene>
    <name evidence="1" type="ORF">Sradi_7113600</name>
</gene>
<sequence>MVAFKNVLGTFFIQTASLVAFEAVMFSASVVESAVVSCLEVFQATTPPSSLNTKPDLDLASSSSDWKLDCYIIPVSVHHRGKSRTYL</sequence>
<dbReference type="AlphaFoldDB" id="A0AAW2J0K6"/>
<comment type="caution">
    <text evidence="1">The sequence shown here is derived from an EMBL/GenBank/DDBJ whole genome shotgun (WGS) entry which is preliminary data.</text>
</comment>
<accession>A0AAW2J0K6</accession>
<evidence type="ECO:0008006" key="2">
    <source>
        <dbReference type="Google" id="ProtNLM"/>
    </source>
</evidence>
<evidence type="ECO:0000313" key="1">
    <source>
        <dbReference type="EMBL" id="KAL0287952.1"/>
    </source>
</evidence>
<reference evidence="1" key="1">
    <citation type="submission" date="2020-06" db="EMBL/GenBank/DDBJ databases">
        <authorList>
            <person name="Li T."/>
            <person name="Hu X."/>
            <person name="Zhang T."/>
            <person name="Song X."/>
            <person name="Zhang H."/>
            <person name="Dai N."/>
            <person name="Sheng W."/>
            <person name="Hou X."/>
            <person name="Wei L."/>
        </authorList>
    </citation>
    <scope>NUCLEOTIDE SEQUENCE</scope>
    <source>
        <strain evidence="1">G02</strain>
        <tissue evidence="1">Leaf</tissue>
    </source>
</reference>